<keyword evidence="3" id="KW-1185">Reference proteome</keyword>
<gene>
    <name evidence="2" type="ORF">M440DRAFT_1036146</name>
</gene>
<name>A0A2T4BZU6_TRILO</name>
<feature type="region of interest" description="Disordered" evidence="1">
    <location>
        <begin position="1"/>
        <end position="22"/>
    </location>
</feature>
<sequence>MKPNKPSSSIFASFKQASTPTSKRRLIVDEPLHQSLLTYLDPSSHQRHTISVRSPSGTSPLGLAQPIPNESRAYCLSSIGCSEAEV</sequence>
<protein>
    <submittedName>
        <fullName evidence="2">Uncharacterized protein</fullName>
    </submittedName>
</protein>
<evidence type="ECO:0000313" key="3">
    <source>
        <dbReference type="Proteomes" id="UP000240760"/>
    </source>
</evidence>
<accession>A0A2T4BZU6</accession>
<feature type="compositionally biased region" description="Polar residues" evidence="1">
    <location>
        <begin position="1"/>
        <end position="21"/>
    </location>
</feature>
<reference evidence="2 3" key="1">
    <citation type="submission" date="2016-07" db="EMBL/GenBank/DDBJ databases">
        <title>Multiple horizontal gene transfer events from other fungi enriched the ability of initially mycotrophic Trichoderma (Ascomycota) to feed on dead plant biomass.</title>
        <authorList>
            <consortium name="DOE Joint Genome Institute"/>
            <person name="Aerts A."/>
            <person name="Atanasova L."/>
            <person name="Chenthamara K."/>
            <person name="Zhang J."/>
            <person name="Grujic M."/>
            <person name="Henrissat B."/>
            <person name="Kuo A."/>
            <person name="Salamov A."/>
            <person name="Lipzen A."/>
            <person name="Labutti K."/>
            <person name="Barry K."/>
            <person name="Miao Y."/>
            <person name="Rahimi M.J."/>
            <person name="Shen Q."/>
            <person name="Grigoriev I.V."/>
            <person name="Kubicek C.P."/>
            <person name="Druzhinina I.S."/>
        </authorList>
    </citation>
    <scope>NUCLEOTIDE SEQUENCE [LARGE SCALE GENOMIC DNA]</scope>
    <source>
        <strain evidence="2 3">ATCC 18648</strain>
    </source>
</reference>
<evidence type="ECO:0000313" key="2">
    <source>
        <dbReference type="EMBL" id="PTB74843.1"/>
    </source>
</evidence>
<dbReference type="AlphaFoldDB" id="A0A2T4BZU6"/>
<evidence type="ECO:0000256" key="1">
    <source>
        <dbReference type="SAM" id="MobiDB-lite"/>
    </source>
</evidence>
<proteinExistence type="predicted"/>
<organism evidence="2 3">
    <name type="scientific">Trichoderma longibrachiatum ATCC 18648</name>
    <dbReference type="NCBI Taxonomy" id="983965"/>
    <lineage>
        <taxon>Eukaryota</taxon>
        <taxon>Fungi</taxon>
        <taxon>Dikarya</taxon>
        <taxon>Ascomycota</taxon>
        <taxon>Pezizomycotina</taxon>
        <taxon>Sordariomycetes</taxon>
        <taxon>Hypocreomycetidae</taxon>
        <taxon>Hypocreales</taxon>
        <taxon>Hypocreaceae</taxon>
        <taxon>Trichoderma</taxon>
    </lineage>
</organism>
<dbReference type="Proteomes" id="UP000240760">
    <property type="component" value="Unassembled WGS sequence"/>
</dbReference>
<dbReference type="EMBL" id="KZ679135">
    <property type="protein sequence ID" value="PTB74843.1"/>
    <property type="molecule type" value="Genomic_DNA"/>
</dbReference>